<evidence type="ECO:0000256" key="15">
    <source>
        <dbReference type="ARBA" id="ARBA00022991"/>
    </source>
</evidence>
<keyword evidence="8" id="KW-0934">Plastid</keyword>
<dbReference type="GO" id="GO:0009535">
    <property type="term" value="C:chloroplast thylakoid membrane"/>
    <property type="evidence" value="ECO:0007669"/>
    <property type="project" value="TreeGrafter"/>
</dbReference>
<accession>A0AAN9XM36</accession>
<keyword evidence="5" id="KW-0150">Chloroplast</keyword>
<evidence type="ECO:0000256" key="16">
    <source>
        <dbReference type="ARBA" id="ARBA00023002"/>
    </source>
</evidence>
<dbReference type="AlphaFoldDB" id="A0AAN9XM36"/>
<keyword evidence="15" id="KW-0157">Chromophore</keyword>
<name>A0AAN9XM36_PSOTE</name>
<reference evidence="21 22" key="1">
    <citation type="submission" date="2024-01" db="EMBL/GenBank/DDBJ databases">
        <title>The genomes of 5 underutilized Papilionoideae crops provide insights into root nodulation and disease resistanc.</title>
        <authorList>
            <person name="Jiang F."/>
        </authorList>
    </citation>
    <scope>NUCLEOTIDE SEQUENCE [LARGE SCALE GENOMIC DNA]</scope>
    <source>
        <strain evidence="21">DUOXIRENSHENG_FW03</strain>
        <tissue evidence="21">Leaves</tissue>
    </source>
</reference>
<dbReference type="EMBL" id="JAYMYS010000004">
    <property type="protein sequence ID" value="KAK7397349.1"/>
    <property type="molecule type" value="Genomic_DNA"/>
</dbReference>
<dbReference type="InterPro" id="IPR036854">
    <property type="entry name" value="Photo_II_D1/D2_sf"/>
</dbReference>
<evidence type="ECO:0000256" key="5">
    <source>
        <dbReference type="ARBA" id="ARBA00022528"/>
    </source>
</evidence>
<comment type="subcellular location">
    <subcellularLocation>
        <location evidence="1">Membrane</location>
        <topology evidence="1">Multi-pass membrane protein</topology>
    </subcellularLocation>
</comment>
<proteinExistence type="inferred from homology"/>
<keyword evidence="7" id="KW-0597">Phosphoprotein</keyword>
<evidence type="ECO:0000256" key="14">
    <source>
        <dbReference type="ARBA" id="ARBA00022990"/>
    </source>
</evidence>
<evidence type="ECO:0000256" key="11">
    <source>
        <dbReference type="ARBA" id="ARBA00022842"/>
    </source>
</evidence>
<evidence type="ECO:0000256" key="1">
    <source>
        <dbReference type="ARBA" id="ARBA00004141"/>
    </source>
</evidence>
<sequence length="288" mass="32480">MGLLLQLDNQHRKSSSHWMVWCFDDSYLVDCNFCIYYRFYCLPRQWILMWEFSFRLGMRPWITVAYSAATAVFLIYPIGQGSFSNGVVGVFSNSLFNAMHGSLVTSSLIRETTENESANEGYKFGQEEETYNIVAAHGYFGQLIFQYASFNNSCSLHFFLAAWPVVGGVILLRGWGSHGYEAFFKGGSTNVGKLCVRLWRHEDEGEGGGGEGGDMGHYAFWVVSRVGYGEEVEGAFASMEGDRPKAYDNAPNLCRIKKARAKVLSKATQPLARVFRITSLQTYYNMSK</sequence>
<keyword evidence="13" id="KW-1133">Transmembrane helix</keyword>
<keyword evidence="4" id="KW-0148">Chlorophyll</keyword>
<evidence type="ECO:0000256" key="10">
    <source>
        <dbReference type="ARBA" id="ARBA00022723"/>
    </source>
</evidence>
<keyword evidence="14" id="KW-0007">Acetylation</keyword>
<dbReference type="GO" id="GO:0046872">
    <property type="term" value="F:metal ion binding"/>
    <property type="evidence" value="ECO:0007669"/>
    <property type="project" value="UniProtKB-KW"/>
</dbReference>
<keyword evidence="22" id="KW-1185">Reference proteome</keyword>
<dbReference type="GO" id="GO:0016491">
    <property type="term" value="F:oxidoreductase activity"/>
    <property type="evidence" value="ECO:0007669"/>
    <property type="project" value="UniProtKB-KW"/>
</dbReference>
<gene>
    <name evidence="21" type="ORF">VNO78_18518</name>
</gene>
<evidence type="ECO:0000256" key="12">
    <source>
        <dbReference type="ARBA" id="ARBA00022982"/>
    </source>
</evidence>
<dbReference type="GO" id="GO:0009523">
    <property type="term" value="C:photosystem II"/>
    <property type="evidence" value="ECO:0007669"/>
    <property type="project" value="UniProtKB-KW"/>
</dbReference>
<evidence type="ECO:0000256" key="4">
    <source>
        <dbReference type="ARBA" id="ARBA00022494"/>
    </source>
</evidence>
<comment type="similarity">
    <text evidence="2">Belongs to the reaction center PufL/M/PsbA/D family.</text>
</comment>
<evidence type="ECO:0000313" key="21">
    <source>
        <dbReference type="EMBL" id="KAK7397349.1"/>
    </source>
</evidence>
<keyword evidence="10" id="KW-0479">Metal-binding</keyword>
<dbReference type="PANTHER" id="PTHR33149:SF58">
    <property type="entry name" value="PHOTOSYSTEM II PROTEIN D1"/>
    <property type="match status" value="1"/>
</dbReference>
<evidence type="ECO:0000256" key="9">
    <source>
        <dbReference type="ARBA" id="ARBA00022692"/>
    </source>
</evidence>
<evidence type="ECO:0000256" key="20">
    <source>
        <dbReference type="ARBA" id="ARBA00023276"/>
    </source>
</evidence>
<dbReference type="SUPFAM" id="SSF81483">
    <property type="entry name" value="Bacterial photosystem II reaction centre, L and M subunits"/>
    <property type="match status" value="1"/>
</dbReference>
<organism evidence="21 22">
    <name type="scientific">Psophocarpus tetragonolobus</name>
    <name type="common">Winged bean</name>
    <name type="synonym">Dolichos tetragonolobus</name>
    <dbReference type="NCBI Taxonomy" id="3891"/>
    <lineage>
        <taxon>Eukaryota</taxon>
        <taxon>Viridiplantae</taxon>
        <taxon>Streptophyta</taxon>
        <taxon>Embryophyta</taxon>
        <taxon>Tracheophyta</taxon>
        <taxon>Spermatophyta</taxon>
        <taxon>Magnoliopsida</taxon>
        <taxon>eudicotyledons</taxon>
        <taxon>Gunneridae</taxon>
        <taxon>Pentapetalae</taxon>
        <taxon>rosids</taxon>
        <taxon>fabids</taxon>
        <taxon>Fabales</taxon>
        <taxon>Fabaceae</taxon>
        <taxon>Papilionoideae</taxon>
        <taxon>50 kb inversion clade</taxon>
        <taxon>NPAAA clade</taxon>
        <taxon>indigoferoid/millettioid clade</taxon>
        <taxon>Phaseoleae</taxon>
        <taxon>Psophocarpus</taxon>
    </lineage>
</organism>
<evidence type="ECO:0000256" key="18">
    <source>
        <dbReference type="ARBA" id="ARBA00023078"/>
    </source>
</evidence>
<keyword evidence="16" id="KW-0560">Oxidoreductase</keyword>
<dbReference type="GO" id="GO:0009772">
    <property type="term" value="P:photosynthetic electron transport in photosystem II"/>
    <property type="evidence" value="ECO:0007669"/>
    <property type="project" value="InterPro"/>
</dbReference>
<dbReference type="Pfam" id="PF00124">
    <property type="entry name" value="Photo_RC"/>
    <property type="match status" value="1"/>
</dbReference>
<keyword evidence="12" id="KW-0249">Electron transport</keyword>
<dbReference type="InterPro" id="IPR000484">
    <property type="entry name" value="Photo_RC_L/M"/>
</dbReference>
<keyword evidence="18" id="KW-0793">Thylakoid</keyword>
<keyword evidence="6" id="KW-0602">Photosynthesis</keyword>
<evidence type="ECO:0000256" key="17">
    <source>
        <dbReference type="ARBA" id="ARBA00023004"/>
    </source>
</evidence>
<evidence type="ECO:0000256" key="7">
    <source>
        <dbReference type="ARBA" id="ARBA00022553"/>
    </source>
</evidence>
<comment type="caution">
    <text evidence="21">The sequence shown here is derived from an EMBL/GenBank/DDBJ whole genome shotgun (WGS) entry which is preliminary data.</text>
</comment>
<dbReference type="Gene3D" id="1.20.85.10">
    <property type="entry name" value="Photosystem II protein D1-like"/>
    <property type="match status" value="1"/>
</dbReference>
<keyword evidence="20" id="KW-0604">Photosystem II</keyword>
<dbReference type="GO" id="GO:0016168">
    <property type="term" value="F:chlorophyll binding"/>
    <property type="evidence" value="ECO:0007669"/>
    <property type="project" value="UniProtKB-KW"/>
</dbReference>
<keyword evidence="11" id="KW-0460">Magnesium</keyword>
<protein>
    <submittedName>
        <fullName evidence="21">Uncharacterized protein</fullName>
    </submittedName>
</protein>
<dbReference type="Proteomes" id="UP001386955">
    <property type="component" value="Unassembled WGS sequence"/>
</dbReference>
<evidence type="ECO:0000313" key="22">
    <source>
        <dbReference type="Proteomes" id="UP001386955"/>
    </source>
</evidence>
<evidence type="ECO:0000256" key="8">
    <source>
        <dbReference type="ARBA" id="ARBA00022640"/>
    </source>
</evidence>
<keyword evidence="3" id="KW-0813">Transport</keyword>
<evidence type="ECO:0000256" key="2">
    <source>
        <dbReference type="ARBA" id="ARBA00008204"/>
    </source>
</evidence>
<evidence type="ECO:0000256" key="13">
    <source>
        <dbReference type="ARBA" id="ARBA00022989"/>
    </source>
</evidence>
<dbReference type="PANTHER" id="PTHR33149">
    <property type="entry name" value="PHOTOSYSTEM II PROTEIN D1"/>
    <property type="match status" value="1"/>
</dbReference>
<keyword evidence="19" id="KW-0472">Membrane</keyword>
<evidence type="ECO:0000256" key="6">
    <source>
        <dbReference type="ARBA" id="ARBA00022531"/>
    </source>
</evidence>
<keyword evidence="9" id="KW-0812">Transmembrane</keyword>
<evidence type="ECO:0000256" key="19">
    <source>
        <dbReference type="ARBA" id="ARBA00023136"/>
    </source>
</evidence>
<evidence type="ECO:0000256" key="3">
    <source>
        <dbReference type="ARBA" id="ARBA00022448"/>
    </source>
</evidence>
<dbReference type="InterPro" id="IPR055266">
    <property type="entry name" value="D1/D2"/>
</dbReference>
<keyword evidence="17" id="KW-0408">Iron</keyword>